<evidence type="ECO:0000313" key="4">
    <source>
        <dbReference type="Proteomes" id="UP001501204"/>
    </source>
</evidence>
<gene>
    <name evidence="3" type="ORF">GCM10009767_34310</name>
</gene>
<evidence type="ECO:0000256" key="1">
    <source>
        <dbReference type="SAM" id="Phobius"/>
    </source>
</evidence>
<dbReference type="EMBL" id="BAAAOA010000046">
    <property type="protein sequence ID" value="GAA1773533.1"/>
    <property type="molecule type" value="Genomic_DNA"/>
</dbReference>
<sequence length="330" mass="34059">MRRLITSLRGTERGGISVMVAMLMVVLLGAAAVALDTGLIYAERAQLQNGADAAALAVAEECANDELVCSVSAASLGGQYADANSKDAASDATILELNTTGDFVRVQASTRDGVTGSDKLGLTFSSMLWGTEPTVGATATASWSMFPHGGPSILPLAFAPCVFDLDGGVQLIRFHGNTSPPSCTSTSPSGQVLPGGFSWLAGSDSDCNLDVENDTDVPSKPGVSSPEGCVDVLKSLYEQTALLPVYDDFDPAGGANGSYHIKGWAAFKILGWKVSGSEQKDNDIYPDATCTGNCRGLIGEFVSFGTLADGFTGTTDPDADFGASIVTLTK</sequence>
<feature type="transmembrane region" description="Helical" evidence="1">
    <location>
        <begin position="20"/>
        <end position="42"/>
    </location>
</feature>
<dbReference type="InterPro" id="IPR028087">
    <property type="entry name" value="Tad_N"/>
</dbReference>
<reference evidence="3 4" key="1">
    <citation type="journal article" date="2019" name="Int. J. Syst. Evol. Microbiol.">
        <title>The Global Catalogue of Microorganisms (GCM) 10K type strain sequencing project: providing services to taxonomists for standard genome sequencing and annotation.</title>
        <authorList>
            <consortium name="The Broad Institute Genomics Platform"/>
            <consortium name="The Broad Institute Genome Sequencing Center for Infectious Disease"/>
            <person name="Wu L."/>
            <person name="Ma J."/>
        </authorList>
    </citation>
    <scope>NUCLEOTIDE SEQUENCE [LARGE SCALE GENOMIC DNA]</scope>
    <source>
        <strain evidence="3 4">JCM 14735</strain>
    </source>
</reference>
<keyword evidence="4" id="KW-1185">Reference proteome</keyword>
<keyword evidence="1" id="KW-1133">Transmembrane helix</keyword>
<keyword evidence="1" id="KW-0472">Membrane</keyword>
<evidence type="ECO:0000259" key="2">
    <source>
        <dbReference type="Pfam" id="PF13400"/>
    </source>
</evidence>
<evidence type="ECO:0000313" key="3">
    <source>
        <dbReference type="EMBL" id="GAA1773533.1"/>
    </source>
</evidence>
<proteinExistence type="predicted"/>
<accession>A0ABN2L382</accession>
<keyword evidence="1" id="KW-0812">Transmembrane</keyword>
<dbReference type="Pfam" id="PF13400">
    <property type="entry name" value="Tad"/>
    <property type="match status" value="1"/>
</dbReference>
<name>A0ABN2L382_9MICC</name>
<dbReference type="Proteomes" id="UP001501204">
    <property type="component" value="Unassembled WGS sequence"/>
</dbReference>
<protein>
    <recommendedName>
        <fullName evidence="2">Putative Flp pilus-assembly TadG-like N-terminal domain-containing protein</fullName>
    </recommendedName>
</protein>
<feature type="domain" description="Putative Flp pilus-assembly TadG-like N-terminal" evidence="2">
    <location>
        <begin position="14"/>
        <end position="59"/>
    </location>
</feature>
<organism evidence="3 4">
    <name type="scientific">Kocuria aegyptia</name>
    <dbReference type="NCBI Taxonomy" id="330943"/>
    <lineage>
        <taxon>Bacteria</taxon>
        <taxon>Bacillati</taxon>
        <taxon>Actinomycetota</taxon>
        <taxon>Actinomycetes</taxon>
        <taxon>Micrococcales</taxon>
        <taxon>Micrococcaceae</taxon>
        <taxon>Kocuria</taxon>
    </lineage>
</organism>
<dbReference type="RefSeq" id="WP_344124617.1">
    <property type="nucleotide sequence ID" value="NZ_BAAAOA010000046.1"/>
</dbReference>
<comment type="caution">
    <text evidence="3">The sequence shown here is derived from an EMBL/GenBank/DDBJ whole genome shotgun (WGS) entry which is preliminary data.</text>
</comment>